<reference evidence="2 3" key="1">
    <citation type="journal article" date="2012" name="Stand. Genomic Sci.">
        <title>Genome sequence of the soil bacterium Saccharomonospora azurea type strain (NA-128(T)).</title>
        <authorList>
            <person name="Klenk H.P."/>
            <person name="Held B."/>
            <person name="Lucas S."/>
            <person name="Lapidus A."/>
            <person name="Copeland A."/>
            <person name="Hammon N."/>
            <person name="Pitluck S."/>
            <person name="Goodwin L.A."/>
            <person name="Han C."/>
            <person name="Tapia R."/>
            <person name="Brambilla E.M."/>
            <person name="Potter G."/>
            <person name="Land M."/>
            <person name="Ivanova N."/>
            <person name="Rohde M."/>
            <person name="Goker M."/>
            <person name="Detter J.C."/>
            <person name="Kyrpides N.C."/>
            <person name="Woyke T."/>
        </authorList>
    </citation>
    <scope>NUCLEOTIDE SEQUENCE [LARGE SCALE GENOMIC DNA]</scope>
    <source>
        <strain evidence="2 3">NA-128</strain>
    </source>
</reference>
<dbReference type="Proteomes" id="UP000004705">
    <property type="component" value="Chromosome"/>
</dbReference>
<dbReference type="PANTHER" id="PTHR33434">
    <property type="entry name" value="DEGV DOMAIN-CONTAINING PROTEIN DR_1986-RELATED"/>
    <property type="match status" value="1"/>
</dbReference>
<evidence type="ECO:0000313" key="3">
    <source>
        <dbReference type="Proteomes" id="UP000004705"/>
    </source>
</evidence>
<dbReference type="InterPro" id="IPR043168">
    <property type="entry name" value="DegV_C"/>
</dbReference>
<keyword evidence="3" id="KW-1185">Reference proteome</keyword>
<dbReference type="Gene3D" id="3.30.1180.10">
    <property type="match status" value="1"/>
</dbReference>
<dbReference type="OrthoDB" id="9760324at2"/>
<proteinExistence type="predicted"/>
<dbReference type="PROSITE" id="PS51482">
    <property type="entry name" value="DEGV"/>
    <property type="match status" value="1"/>
</dbReference>
<gene>
    <name evidence="2" type="ORF">SacazDRAFT_01547</name>
</gene>
<evidence type="ECO:0000313" key="2">
    <source>
        <dbReference type="EMBL" id="EHY88475.1"/>
    </source>
</evidence>
<keyword evidence="1" id="KW-0446">Lipid-binding</keyword>
<dbReference type="SUPFAM" id="SSF82549">
    <property type="entry name" value="DAK1/DegV-like"/>
    <property type="match status" value="1"/>
</dbReference>
<dbReference type="EMBL" id="CM001466">
    <property type="protein sequence ID" value="EHY88475.1"/>
    <property type="molecule type" value="Genomic_DNA"/>
</dbReference>
<dbReference type="PANTHER" id="PTHR33434:SF2">
    <property type="entry name" value="FATTY ACID-BINDING PROTEIN TM_1468"/>
    <property type="match status" value="1"/>
</dbReference>
<dbReference type="Gene3D" id="3.40.50.10170">
    <property type="match status" value="1"/>
</dbReference>
<dbReference type="AlphaFoldDB" id="H8G8R6"/>
<dbReference type="GO" id="GO:0008289">
    <property type="term" value="F:lipid binding"/>
    <property type="evidence" value="ECO:0007669"/>
    <property type="project" value="UniProtKB-KW"/>
</dbReference>
<dbReference type="NCBIfam" id="TIGR00762">
    <property type="entry name" value="DegV"/>
    <property type="match status" value="1"/>
</dbReference>
<sequence length="289" mass="30296">MGGRSRYPAGVPVTVITDSTACLPEQLAAQWGISVVQLSIRANGRVDDEIRFDRAELVDTLRAGKPVTTSPPDPGAFFWTFQDAVSAGADAIVSLHISRRLSATADAAREAAQQVRVPVYVVDSATTSMSLGFAALSAARAAAAGAGAQRVLDVAHRRYRSSREFMYVDTLEHLRRGGRIGAAAALLGSAFSIKPLLTVKDGEVAPLARVSGARRAMSKMVDLAVAEAGERPVDVAVASVTPSDREMTLVSQLRGRIPKLNDIVLVHASTVITAHVGPGALGITVAPIP</sequence>
<organism evidence="2 3">
    <name type="scientific">Saccharomonospora azurea NA-128</name>
    <dbReference type="NCBI Taxonomy" id="882081"/>
    <lineage>
        <taxon>Bacteria</taxon>
        <taxon>Bacillati</taxon>
        <taxon>Actinomycetota</taxon>
        <taxon>Actinomycetes</taxon>
        <taxon>Pseudonocardiales</taxon>
        <taxon>Pseudonocardiaceae</taxon>
        <taxon>Saccharomonospora</taxon>
    </lineage>
</organism>
<dbReference type="Pfam" id="PF02645">
    <property type="entry name" value="DegV"/>
    <property type="match status" value="1"/>
</dbReference>
<accession>H8G8R6</accession>
<dbReference type="RefSeq" id="WP_005440221.1">
    <property type="nucleotide sequence ID" value="NZ_CM001466.1"/>
</dbReference>
<protein>
    <submittedName>
        <fullName evidence="2">EDD domain protein, DegV family</fullName>
    </submittedName>
</protein>
<dbReference type="InterPro" id="IPR003797">
    <property type="entry name" value="DegV"/>
</dbReference>
<name>H8G8R6_9PSEU</name>
<dbReference type="HOGENOM" id="CLU_048251_0_1_11"/>
<evidence type="ECO:0000256" key="1">
    <source>
        <dbReference type="ARBA" id="ARBA00023121"/>
    </source>
</evidence>
<dbReference type="InterPro" id="IPR050270">
    <property type="entry name" value="DegV_domain_contain"/>
</dbReference>